<dbReference type="SUPFAM" id="SSF52922">
    <property type="entry name" value="TK C-terminal domain-like"/>
    <property type="match status" value="1"/>
</dbReference>
<name>A0ABS4GV45_9BACL</name>
<evidence type="ECO:0000313" key="5">
    <source>
        <dbReference type="EMBL" id="MBP1934143.1"/>
    </source>
</evidence>
<dbReference type="SUPFAM" id="SSF53323">
    <property type="entry name" value="Pyruvate-ferredoxin oxidoreductase, PFOR, domain III"/>
    <property type="match status" value="1"/>
</dbReference>
<dbReference type="InterPro" id="IPR002869">
    <property type="entry name" value="Pyrv_flavodox_OxRed_cen"/>
</dbReference>
<dbReference type="EMBL" id="JAGGKT010000017">
    <property type="protein sequence ID" value="MBP1934143.1"/>
    <property type="molecule type" value="Genomic_DNA"/>
</dbReference>
<dbReference type="InterPro" id="IPR033412">
    <property type="entry name" value="PFOR_II"/>
</dbReference>
<feature type="domain" description="Pyruvate/ketoisovalerate oxidoreductase catalytic" evidence="2">
    <location>
        <begin position="16"/>
        <end position="179"/>
    </location>
</feature>
<evidence type="ECO:0000256" key="1">
    <source>
        <dbReference type="ARBA" id="ARBA00023002"/>
    </source>
</evidence>
<evidence type="ECO:0000259" key="2">
    <source>
        <dbReference type="Pfam" id="PF01558"/>
    </source>
</evidence>
<reference evidence="5 6" key="1">
    <citation type="submission" date="2021-03" db="EMBL/GenBank/DDBJ databases">
        <title>Genomic Encyclopedia of Type Strains, Phase IV (KMG-IV): sequencing the most valuable type-strain genomes for metagenomic binning, comparative biology and taxonomic classification.</title>
        <authorList>
            <person name="Goeker M."/>
        </authorList>
    </citation>
    <scope>NUCLEOTIDE SEQUENCE [LARGE SCALE GENOMIC DNA]</scope>
    <source>
        <strain evidence="5 6">DSM 24738</strain>
    </source>
</reference>
<keyword evidence="1 5" id="KW-0560">Oxidoreductase</keyword>
<dbReference type="Gene3D" id="3.40.920.10">
    <property type="entry name" value="Pyruvate-ferredoxin oxidoreductase, PFOR, domain III"/>
    <property type="match status" value="1"/>
</dbReference>
<keyword evidence="6" id="KW-1185">Reference proteome</keyword>
<dbReference type="CDD" id="cd07034">
    <property type="entry name" value="TPP_PYR_PFOR_IOR-alpha_like"/>
    <property type="match status" value="1"/>
</dbReference>
<dbReference type="Pfam" id="PF01855">
    <property type="entry name" value="POR_N"/>
    <property type="match status" value="1"/>
</dbReference>
<dbReference type="PANTHER" id="PTHR32154">
    <property type="entry name" value="PYRUVATE-FLAVODOXIN OXIDOREDUCTASE-RELATED"/>
    <property type="match status" value="1"/>
</dbReference>
<proteinExistence type="predicted"/>
<dbReference type="PANTHER" id="PTHR32154:SF20">
    <property type="entry name" value="2-OXOGLUTARATE OXIDOREDUCTASE SUBUNIT KORA"/>
    <property type="match status" value="1"/>
</dbReference>
<dbReference type="InterPro" id="IPR002880">
    <property type="entry name" value="Pyrv_Fd/Flavodoxin_OxRdtase_N"/>
</dbReference>
<dbReference type="Pfam" id="PF17147">
    <property type="entry name" value="PFOR_II"/>
    <property type="match status" value="1"/>
</dbReference>
<accession>A0ABS4GV45</accession>
<dbReference type="SUPFAM" id="SSF52518">
    <property type="entry name" value="Thiamin diphosphate-binding fold (THDP-binding)"/>
    <property type="match status" value="1"/>
</dbReference>
<dbReference type="InterPro" id="IPR050722">
    <property type="entry name" value="Pyruvate:ferred/Flavod_OxRd"/>
</dbReference>
<protein>
    <submittedName>
        <fullName evidence="5">2-oxoglutarate ferredoxin oxidoreductase subunit alpha</fullName>
        <ecNumber evidence="5">1.2.7.11</ecNumber>
        <ecNumber evidence="5">1.2.7.3</ecNumber>
    </submittedName>
</protein>
<evidence type="ECO:0000313" key="6">
    <source>
        <dbReference type="Proteomes" id="UP001519343"/>
    </source>
</evidence>
<dbReference type="Pfam" id="PF01558">
    <property type="entry name" value="POR"/>
    <property type="match status" value="1"/>
</dbReference>
<dbReference type="InterPro" id="IPR009014">
    <property type="entry name" value="Transketo_C/PFOR_II"/>
</dbReference>
<dbReference type="EC" id="1.2.7.3" evidence="5"/>
<gene>
    <name evidence="5" type="ORF">J2Z37_004162</name>
</gene>
<evidence type="ECO:0000259" key="3">
    <source>
        <dbReference type="Pfam" id="PF01855"/>
    </source>
</evidence>
<dbReference type="Proteomes" id="UP001519343">
    <property type="component" value="Unassembled WGS sequence"/>
</dbReference>
<sequence length="581" mass="62754">MNIKSEVSCLVGGMQGEGIESVGEILAKALGRNGYYLFGYRNFSSRIKGGHSDFHLRIGKDPVYNASERFELILAFDHESIELHQRSLIDGGVILFDPKTVKIDQITIRGGIQSIAFPFSDMAAELGSKQMKNMVAVGAACALFDQPIGVFGDAVREQFAKKGEAIVEKNMAAVKKGHEFLQELMDTRFPLEKQPQSGQRLFLSGNDAISIGAVLGGCRFMAGYPITPASDILENLVQMLPNYGGVAVQTEDELAAIAMVIGAGYAGTRAMTATAGPGISLMQEAIGLAGATETPIVIVDTQRGGPSSGMATKIEQSDLHAMITGTHGEAPRIVLAPSTVEEAMLDMPKAFNLAEKYQCPVFVASDLVLSTSKQTCEMANLQLEDIQIDRGKRVAETELAMSGDRVYKRFAITDDGITARSIPGQKKGMHHVTGIEHGPTGHPSENPANRVAQMSKRARKLQCVPMNDAIKYEGIPQAEVLLIGFGSTYGAIREARLWMQKEGAAVGHVHVRMLHPLPAAEISQYTEKAKTIIVVEQNSTGQLANLLKQHISIHAKLHPCLKFDGVPISPSEITSFCRELI</sequence>
<dbReference type="EC" id="1.2.7.11" evidence="5"/>
<evidence type="ECO:0000259" key="4">
    <source>
        <dbReference type="Pfam" id="PF17147"/>
    </source>
</evidence>
<dbReference type="Gene3D" id="3.40.50.920">
    <property type="match status" value="1"/>
</dbReference>
<dbReference type="InterPro" id="IPR019752">
    <property type="entry name" value="Pyrv/ketoisovalerate_OxRed_cat"/>
</dbReference>
<dbReference type="InterPro" id="IPR029061">
    <property type="entry name" value="THDP-binding"/>
</dbReference>
<organism evidence="5 6">
    <name type="scientific">Ammoniphilus resinae</name>
    <dbReference type="NCBI Taxonomy" id="861532"/>
    <lineage>
        <taxon>Bacteria</taxon>
        <taxon>Bacillati</taxon>
        <taxon>Bacillota</taxon>
        <taxon>Bacilli</taxon>
        <taxon>Bacillales</taxon>
        <taxon>Paenibacillaceae</taxon>
        <taxon>Aneurinibacillus group</taxon>
        <taxon>Ammoniphilus</taxon>
    </lineage>
</organism>
<comment type="caution">
    <text evidence="5">The sequence shown here is derived from an EMBL/GenBank/DDBJ whole genome shotgun (WGS) entry which is preliminary data.</text>
</comment>
<feature type="domain" description="Pyruvate flavodoxin/ferredoxin oxidoreductase pyrimidine binding" evidence="3">
    <location>
        <begin position="212"/>
        <end position="454"/>
    </location>
</feature>
<dbReference type="Gene3D" id="3.40.50.970">
    <property type="match status" value="1"/>
</dbReference>
<dbReference type="GO" id="GO:0047553">
    <property type="term" value="F:2-oxoglutarate synthase activity"/>
    <property type="evidence" value="ECO:0007669"/>
    <property type="project" value="UniProtKB-EC"/>
</dbReference>
<dbReference type="InterPro" id="IPR022367">
    <property type="entry name" value="2-oxoacid/accept_OxRdtase_asu"/>
</dbReference>
<dbReference type="NCBIfam" id="TIGR03710">
    <property type="entry name" value="OAFO_sf"/>
    <property type="match status" value="1"/>
</dbReference>
<feature type="domain" description="Pyruvate:ferredoxin oxidoreductase core" evidence="4">
    <location>
        <begin position="478"/>
        <end position="573"/>
    </location>
</feature>